<proteinExistence type="inferred from homology"/>
<dbReference type="EMBL" id="JOMC01000036">
    <property type="protein sequence ID" value="KIA75779.1"/>
    <property type="molecule type" value="Genomic_DNA"/>
</dbReference>
<dbReference type="PANTHER" id="PTHR43157">
    <property type="entry name" value="PHOSPHATIDYLINOSITOL-GLYCAN BIOSYNTHESIS CLASS F PROTEIN-RELATED"/>
    <property type="match status" value="1"/>
</dbReference>
<dbReference type="Gene3D" id="3.40.50.720">
    <property type="entry name" value="NAD(P)-binding Rossmann-like Domain"/>
    <property type="match status" value="1"/>
</dbReference>
<evidence type="ECO:0000256" key="1">
    <source>
        <dbReference type="ARBA" id="ARBA00006484"/>
    </source>
</evidence>
<evidence type="ECO:0008006" key="5">
    <source>
        <dbReference type="Google" id="ProtNLM"/>
    </source>
</evidence>
<dbReference type="Proteomes" id="UP000053475">
    <property type="component" value="Unassembled WGS sequence"/>
</dbReference>
<dbReference type="SUPFAM" id="SSF51735">
    <property type="entry name" value="NAD(P)-binding Rossmann-fold domains"/>
    <property type="match status" value="1"/>
</dbReference>
<comment type="similarity">
    <text evidence="1">Belongs to the short-chain dehydrogenases/reductases (SDR) family.</text>
</comment>
<sequence length="364" mass="40134">MLTMDSQYAITPEKEASKAQYFYRQLLVTPRALPRSEVDLTGKTALITGASTGLGLETARQLLDLGLSKLIIAVRDIQKGEAARDSLLRDRPQHGSLATCEVDVWNVDLAVYGSIQQMAERARKLDRLDIVILNAGVFKASETFNPDTGYENSIQVNFLSNALLLLFMTRILKTKAPGPSPGRLVLVSSDTAAWAQFKERDIIPLLAAFKQGATRTTGAVVNWNMQERYATSKLLGQIFLTELANRIPGHVVTIVAANPGFCYGTELGREGKMFPLLNLFVRAVTRILGRSCVLGARVLVHAACGFADELENVHGQYVEDGEIRPKAPIIYKIEGERIAKRLWEETLSELAFAGVEECIQELVE</sequence>
<dbReference type="PANTHER" id="PTHR43157:SF31">
    <property type="entry name" value="PHOSPHATIDYLINOSITOL-GLYCAN BIOSYNTHESIS CLASS F PROTEIN"/>
    <property type="match status" value="1"/>
</dbReference>
<organism evidence="3 4">
    <name type="scientific">Aspergillus ustus</name>
    <dbReference type="NCBI Taxonomy" id="40382"/>
    <lineage>
        <taxon>Eukaryota</taxon>
        <taxon>Fungi</taxon>
        <taxon>Dikarya</taxon>
        <taxon>Ascomycota</taxon>
        <taxon>Pezizomycotina</taxon>
        <taxon>Eurotiomycetes</taxon>
        <taxon>Eurotiomycetidae</taxon>
        <taxon>Eurotiales</taxon>
        <taxon>Aspergillaceae</taxon>
        <taxon>Aspergillus</taxon>
        <taxon>Aspergillus subgen. Nidulantes</taxon>
    </lineage>
</organism>
<evidence type="ECO:0000313" key="4">
    <source>
        <dbReference type="Proteomes" id="UP000053475"/>
    </source>
</evidence>
<name>A0A0C1EGK5_ASPUT</name>
<dbReference type="InterPro" id="IPR036291">
    <property type="entry name" value="NAD(P)-bd_dom_sf"/>
</dbReference>
<protein>
    <recommendedName>
        <fullName evidence="5">Short-chain dehydrogenase</fullName>
    </recommendedName>
</protein>
<dbReference type="PRINTS" id="PR00081">
    <property type="entry name" value="GDHRDH"/>
</dbReference>
<dbReference type="InterPro" id="IPR002347">
    <property type="entry name" value="SDR_fam"/>
</dbReference>
<gene>
    <name evidence="3" type="ORF">HK57_00393</name>
</gene>
<evidence type="ECO:0000256" key="2">
    <source>
        <dbReference type="ARBA" id="ARBA00023002"/>
    </source>
</evidence>
<reference evidence="3 4" key="1">
    <citation type="submission" date="2014-11" db="EMBL/GenBank/DDBJ databases">
        <title>Genomics derived discovery of secondary metabolites biosynthetic gene clusters in Aspergillus ustus.</title>
        <authorList>
            <person name="Pi B."/>
            <person name="Dai F."/>
            <person name="Song X."/>
            <person name="Zhu C."/>
            <person name="Li H."/>
            <person name="Yu D."/>
        </authorList>
    </citation>
    <scope>NUCLEOTIDE SEQUENCE [LARGE SCALE GENOMIC DNA]</scope>
    <source>
        <strain evidence="3 4">3.3904</strain>
    </source>
</reference>
<keyword evidence="4" id="KW-1185">Reference proteome</keyword>
<dbReference type="AlphaFoldDB" id="A0A0C1EGK5"/>
<accession>A0A0C1EGK5</accession>
<dbReference type="GO" id="GO:0016491">
    <property type="term" value="F:oxidoreductase activity"/>
    <property type="evidence" value="ECO:0007669"/>
    <property type="project" value="UniProtKB-KW"/>
</dbReference>
<keyword evidence="2" id="KW-0560">Oxidoreductase</keyword>
<dbReference type="Pfam" id="PF00106">
    <property type="entry name" value="adh_short"/>
    <property type="match status" value="1"/>
</dbReference>
<evidence type="ECO:0000313" key="3">
    <source>
        <dbReference type="EMBL" id="KIA75779.1"/>
    </source>
</evidence>
<comment type="caution">
    <text evidence="3">The sequence shown here is derived from an EMBL/GenBank/DDBJ whole genome shotgun (WGS) entry which is preliminary data.</text>
</comment>